<dbReference type="EMBL" id="QBKP01000002">
    <property type="protein sequence ID" value="PTX52428.1"/>
    <property type="molecule type" value="Genomic_DNA"/>
</dbReference>
<evidence type="ECO:0000256" key="1">
    <source>
        <dbReference type="SAM" id="MobiDB-lite"/>
    </source>
</evidence>
<dbReference type="Proteomes" id="UP000244224">
    <property type="component" value="Unassembled WGS sequence"/>
</dbReference>
<keyword evidence="3" id="KW-1185">Reference proteome</keyword>
<feature type="region of interest" description="Disordered" evidence="1">
    <location>
        <begin position="608"/>
        <end position="627"/>
    </location>
</feature>
<name>A0A2T6B8S8_9RHOB</name>
<sequence length="627" mass="70333">MTAQVKTTDQGEGAEGWGFSGQGHNAAIIFSVETITPEQARKYLEARPQGYHPDHKRPITETRAIATYAEAMRAGGWINNRMPIIFDQDGNLVDGALRLEACILAETPFETQVARNVQRDTLHTIDQHRRRSYTGVLEARGVRNAGAVMRTMSKLIRIENGILGKQNLPISWSRYDRVFSANPELVEAVAMAEEMRGSSLHSTPRPVLIFMALKAGKRREVRQFMAAMSDPEAFDPTNPAVILANQMDTIRDSGGMMDVDKALALSILAFNEFLEGKPRRKPYAWEPDYGEGRLKNGIVSNWKLVRETAPDNLGMPKVKGYPGLSDGVFDIRRDADEFAGRLVDVIKQGISDDTQDSGIETRLVTPEMAERWLQMFNTENRKIQRSHVDMIVRDIRDGNWMVNAQPICFTGDPDKAGPDDKCRLLNGQHRLEACKISEIPIEIPIAKNVPEAAFATYDIHAKRTLKGTESAAKADDRVLKAAAKIQWRVDQGYPSTYRLTPSASELMRTIQNHPHLGDGFARARRMKKFASAGVMTYLIYRVTQEHAEIGEQFLDDLETGEGLERGNPVIGARTSAIGERGKRNRKDTLEELEEAWRAYKTYKGIAEEPENPFLSDSAQDDLFRDTE</sequence>
<evidence type="ECO:0000313" key="3">
    <source>
        <dbReference type="Proteomes" id="UP000244224"/>
    </source>
</evidence>
<comment type="caution">
    <text evidence="2">The sequence shown here is derived from an EMBL/GenBank/DDBJ whole genome shotgun (WGS) entry which is preliminary data.</text>
</comment>
<proteinExistence type="predicted"/>
<organism evidence="2 3">
    <name type="scientific">Gemmobacter caeni</name>
    <dbReference type="NCBI Taxonomy" id="589035"/>
    <lineage>
        <taxon>Bacteria</taxon>
        <taxon>Pseudomonadati</taxon>
        <taxon>Pseudomonadota</taxon>
        <taxon>Alphaproteobacteria</taxon>
        <taxon>Rhodobacterales</taxon>
        <taxon>Paracoccaceae</taxon>
        <taxon>Gemmobacter</taxon>
    </lineage>
</organism>
<accession>A0A2T6B8S8</accession>
<protein>
    <submittedName>
        <fullName evidence="2">Uncharacterized protein</fullName>
    </submittedName>
</protein>
<reference evidence="2 3" key="1">
    <citation type="submission" date="2018-04" db="EMBL/GenBank/DDBJ databases">
        <title>Genomic Encyclopedia of Archaeal and Bacterial Type Strains, Phase II (KMG-II): from individual species to whole genera.</title>
        <authorList>
            <person name="Goeker M."/>
        </authorList>
    </citation>
    <scope>NUCLEOTIDE SEQUENCE [LARGE SCALE GENOMIC DNA]</scope>
    <source>
        <strain evidence="2 3">DSM 21823</strain>
    </source>
</reference>
<gene>
    <name evidence="2" type="ORF">C8N34_102207</name>
</gene>
<dbReference type="RefSeq" id="WP_108127852.1">
    <property type="nucleotide sequence ID" value="NZ_QBKP01000002.1"/>
</dbReference>
<dbReference type="OrthoDB" id="950695at2"/>
<dbReference type="AlphaFoldDB" id="A0A2T6B8S8"/>
<evidence type="ECO:0000313" key="2">
    <source>
        <dbReference type="EMBL" id="PTX52428.1"/>
    </source>
</evidence>